<organism evidence="1">
    <name type="scientific">hydrothermal vent metagenome</name>
    <dbReference type="NCBI Taxonomy" id="652676"/>
    <lineage>
        <taxon>unclassified sequences</taxon>
        <taxon>metagenomes</taxon>
        <taxon>ecological metagenomes</taxon>
    </lineage>
</organism>
<evidence type="ECO:0000313" key="1">
    <source>
        <dbReference type="EMBL" id="SFV90478.1"/>
    </source>
</evidence>
<name>A0A1W1E982_9ZZZZ</name>
<protein>
    <submittedName>
        <fullName evidence="1">Uncharacterized protein</fullName>
    </submittedName>
</protein>
<sequence>MVTIRNFANDTLFHVKTMWVIVGTDSGYEGKITIYNQVDVELEKMQ</sequence>
<accession>A0A1W1E982</accession>
<gene>
    <name evidence="1" type="ORF">MNB_SV-4-1372</name>
</gene>
<dbReference type="AlphaFoldDB" id="A0A1W1E982"/>
<proteinExistence type="predicted"/>
<reference evidence="1" key="1">
    <citation type="submission" date="2016-10" db="EMBL/GenBank/DDBJ databases">
        <authorList>
            <person name="de Groot N.N."/>
        </authorList>
    </citation>
    <scope>NUCLEOTIDE SEQUENCE</scope>
</reference>
<dbReference type="EMBL" id="FPIB01000016">
    <property type="protein sequence ID" value="SFV90478.1"/>
    <property type="molecule type" value="Genomic_DNA"/>
</dbReference>